<gene>
    <name evidence="1" type="ORF">IW261DRAFT_1564380</name>
    <name evidence="2" type="ORF">IW261DRAFT_1564383</name>
    <name evidence="3" type="ORF">IW261DRAFT_1564386</name>
    <name evidence="4" type="ORF">IW261DRAFT_1564389</name>
</gene>
<evidence type="ECO:0000313" key="2">
    <source>
        <dbReference type="EMBL" id="KAK0479721.1"/>
    </source>
</evidence>
<dbReference type="EMBL" id="JAUEPR010000011">
    <property type="protein sequence ID" value="KAK0479724.1"/>
    <property type="molecule type" value="Genomic_DNA"/>
</dbReference>
<evidence type="ECO:0000313" key="4">
    <source>
        <dbReference type="EMBL" id="KAK0479727.1"/>
    </source>
</evidence>
<proteinExistence type="predicted"/>
<keyword evidence="5" id="KW-1185">Reference proteome</keyword>
<name>A0AA39P8T9_9AGAR</name>
<evidence type="ECO:0000313" key="1">
    <source>
        <dbReference type="EMBL" id="KAK0479718.1"/>
    </source>
</evidence>
<dbReference type="EMBL" id="JAUEPR010000011">
    <property type="protein sequence ID" value="KAK0479721.1"/>
    <property type="molecule type" value="Genomic_DNA"/>
</dbReference>
<organism evidence="1 5">
    <name type="scientific">Armillaria novae-zelandiae</name>
    <dbReference type="NCBI Taxonomy" id="153914"/>
    <lineage>
        <taxon>Eukaryota</taxon>
        <taxon>Fungi</taxon>
        <taxon>Dikarya</taxon>
        <taxon>Basidiomycota</taxon>
        <taxon>Agaricomycotina</taxon>
        <taxon>Agaricomycetes</taxon>
        <taxon>Agaricomycetidae</taxon>
        <taxon>Agaricales</taxon>
        <taxon>Marasmiineae</taxon>
        <taxon>Physalacriaceae</taxon>
        <taxon>Armillaria</taxon>
    </lineage>
</organism>
<dbReference type="AlphaFoldDB" id="A0AA39P8T9"/>
<reference evidence="1" key="1">
    <citation type="submission" date="2023-06" db="EMBL/GenBank/DDBJ databases">
        <authorList>
            <consortium name="Lawrence Berkeley National Laboratory"/>
            <person name="Ahrendt S."/>
            <person name="Sahu N."/>
            <person name="Indic B."/>
            <person name="Wong-Bajracharya J."/>
            <person name="Merenyi Z."/>
            <person name="Ke H.-M."/>
            <person name="Monk M."/>
            <person name="Kocsube S."/>
            <person name="Drula E."/>
            <person name="Lipzen A."/>
            <person name="Balint B."/>
            <person name="Henrissat B."/>
            <person name="Andreopoulos B."/>
            <person name="Martin F.M."/>
            <person name="Harder C.B."/>
            <person name="Rigling D."/>
            <person name="Ford K.L."/>
            <person name="Foster G.D."/>
            <person name="Pangilinan J."/>
            <person name="Papanicolaou A."/>
            <person name="Barry K."/>
            <person name="LaButti K."/>
            <person name="Viragh M."/>
            <person name="Koriabine M."/>
            <person name="Yan M."/>
            <person name="Riley R."/>
            <person name="Champramary S."/>
            <person name="Plett K.L."/>
            <person name="Tsai I.J."/>
            <person name="Slot J."/>
            <person name="Sipos G."/>
            <person name="Plett J."/>
            <person name="Nagy L.G."/>
            <person name="Grigoriev I.V."/>
        </authorList>
    </citation>
    <scope>NUCLEOTIDE SEQUENCE</scope>
    <source>
        <strain evidence="1">ICMP 16352</strain>
    </source>
</reference>
<dbReference type="EMBL" id="JAUEPR010000011">
    <property type="protein sequence ID" value="KAK0479718.1"/>
    <property type="molecule type" value="Genomic_DNA"/>
</dbReference>
<accession>A0AA39P8T9</accession>
<sequence length="54" mass="5957">MCIHGLFATLSHTLVFVVDHLFRIECALFARDSSRPGVDQRTPVFNPMGPVAAD</sequence>
<protein>
    <submittedName>
        <fullName evidence="1">Uncharacterized protein</fullName>
    </submittedName>
</protein>
<evidence type="ECO:0000313" key="3">
    <source>
        <dbReference type="EMBL" id="KAK0479724.1"/>
    </source>
</evidence>
<dbReference type="EMBL" id="JAUEPR010000011">
    <property type="protein sequence ID" value="KAK0479727.1"/>
    <property type="molecule type" value="Genomic_DNA"/>
</dbReference>
<dbReference type="Proteomes" id="UP001175227">
    <property type="component" value="Unassembled WGS sequence"/>
</dbReference>
<evidence type="ECO:0000313" key="5">
    <source>
        <dbReference type="Proteomes" id="UP001175227"/>
    </source>
</evidence>
<comment type="caution">
    <text evidence="1">The sequence shown here is derived from an EMBL/GenBank/DDBJ whole genome shotgun (WGS) entry which is preliminary data.</text>
</comment>